<feature type="domain" description="Sushi" evidence="6">
    <location>
        <begin position="160"/>
        <end position="221"/>
    </location>
</feature>
<organism evidence="7 8">
    <name type="scientific">Mugilogobius chulae</name>
    <name type="common">yellowstripe goby</name>
    <dbReference type="NCBI Taxonomy" id="88201"/>
    <lineage>
        <taxon>Eukaryota</taxon>
        <taxon>Metazoa</taxon>
        <taxon>Chordata</taxon>
        <taxon>Craniata</taxon>
        <taxon>Vertebrata</taxon>
        <taxon>Euteleostomi</taxon>
        <taxon>Actinopterygii</taxon>
        <taxon>Neopterygii</taxon>
        <taxon>Teleostei</taxon>
        <taxon>Neoteleostei</taxon>
        <taxon>Acanthomorphata</taxon>
        <taxon>Gobiaria</taxon>
        <taxon>Gobiiformes</taxon>
        <taxon>Gobioidei</taxon>
        <taxon>Gobiidae</taxon>
        <taxon>Gobionellinae</taxon>
        <taxon>Mugilogobius</taxon>
    </lineage>
</organism>
<dbReference type="SMART" id="SM00042">
    <property type="entry name" value="CUB"/>
    <property type="match status" value="2"/>
</dbReference>
<keyword evidence="3" id="KW-0768">Sushi</keyword>
<dbReference type="PANTHER" id="PTHR24251:SF37">
    <property type="entry name" value="CUB DOMAIN-CONTAINING PROTEIN"/>
    <property type="match status" value="1"/>
</dbReference>
<keyword evidence="2" id="KW-1015">Disulfide bond</keyword>
<dbReference type="CDD" id="cd00041">
    <property type="entry name" value="CUB"/>
    <property type="match status" value="2"/>
</dbReference>
<evidence type="ECO:0000256" key="1">
    <source>
        <dbReference type="ARBA" id="ARBA00022737"/>
    </source>
</evidence>
<dbReference type="Pfam" id="PF00084">
    <property type="entry name" value="Sushi"/>
    <property type="match status" value="1"/>
</dbReference>
<protein>
    <recommendedName>
        <fullName evidence="9">CUB and Sushi multiple domains 1</fullName>
    </recommendedName>
</protein>
<dbReference type="InterPro" id="IPR035914">
    <property type="entry name" value="Sperma_CUB_dom_sf"/>
</dbReference>
<dbReference type="InterPro" id="IPR000436">
    <property type="entry name" value="Sushi_SCR_CCP_dom"/>
</dbReference>
<dbReference type="EMBL" id="JBBPFD010000009">
    <property type="protein sequence ID" value="KAK7913667.1"/>
    <property type="molecule type" value="Genomic_DNA"/>
</dbReference>
<dbReference type="Pfam" id="PF00431">
    <property type="entry name" value="CUB"/>
    <property type="match status" value="2"/>
</dbReference>
<comment type="caution">
    <text evidence="3">Lacks conserved residue(s) required for the propagation of feature annotation.</text>
</comment>
<name>A0AAW0PAH2_9GOBI</name>
<dbReference type="PROSITE" id="PS50923">
    <property type="entry name" value="SUSHI"/>
    <property type="match status" value="1"/>
</dbReference>
<evidence type="ECO:0000313" key="7">
    <source>
        <dbReference type="EMBL" id="KAK7913667.1"/>
    </source>
</evidence>
<dbReference type="CDD" id="cd00033">
    <property type="entry name" value="CCP"/>
    <property type="match status" value="1"/>
</dbReference>
<sequence>MRDLGVLGETPARRGLRVKARLRHDLLLLPLLLMGLLLGALSPTNAQSCGGVVQGLNGTIESPGFPHGYPNYANCTWLIITGERNRIQLTFVTLALEEDFDIVSVFDGQPSPGNLKMRLSGFMLPSPIVSSGSILALWFTTDFAVSAQGFKAVYEVLPSHTCGTPGLIPNGVIHGSRYNIGDKIRYSCESGYVLEGHSILTCIVSAGSGAQWDFPSPFCRAEGACGGTLRGTVGSINSPGYPTEYDNNLDCTWSILAEPGDTIALVFNDFFLEDKYDFLEISGTEAPSIWLTGTTLPSPVISSKNWLRIHFTSDSNHRRKGFSAQYQVKKAIELKSRGVKMMPSKDSSHKNAVLSQSGLAGDVCPDPGVPEMARGWALYFKWAPASSSAVTTATFSKDLKVSPVRESQTHWQPGVTTGPSAEHGHVEVTFGA</sequence>
<feature type="domain" description="CUB" evidence="5">
    <location>
        <begin position="49"/>
        <end position="157"/>
    </location>
</feature>
<accession>A0AAW0PAH2</accession>
<dbReference type="InterPro" id="IPR000859">
    <property type="entry name" value="CUB_dom"/>
</dbReference>
<dbReference type="AlphaFoldDB" id="A0AAW0PAH2"/>
<dbReference type="SUPFAM" id="SSF49854">
    <property type="entry name" value="Spermadhesin, CUB domain"/>
    <property type="match status" value="2"/>
</dbReference>
<proteinExistence type="predicted"/>
<reference evidence="8" key="1">
    <citation type="submission" date="2024-04" db="EMBL/GenBank/DDBJ databases">
        <title>Salinicola lusitanus LLJ914,a marine bacterium isolated from the Okinawa Trough.</title>
        <authorList>
            <person name="Li J."/>
        </authorList>
    </citation>
    <scope>NUCLEOTIDE SEQUENCE [LARGE SCALE GENOMIC DNA]</scope>
</reference>
<keyword evidence="1" id="KW-0677">Repeat</keyword>
<evidence type="ECO:0000313" key="8">
    <source>
        <dbReference type="Proteomes" id="UP001460270"/>
    </source>
</evidence>
<dbReference type="SUPFAM" id="SSF57535">
    <property type="entry name" value="Complement control module/SCR domain"/>
    <property type="match status" value="1"/>
</dbReference>
<dbReference type="FunFam" id="2.60.120.290:FF:000001">
    <property type="entry name" value="CUB and sushi domain-containing protein 3 isoform X1"/>
    <property type="match status" value="2"/>
</dbReference>
<evidence type="ECO:0000256" key="3">
    <source>
        <dbReference type="PROSITE-ProRule" id="PRU00302"/>
    </source>
</evidence>
<evidence type="ECO:0008006" key="9">
    <source>
        <dbReference type="Google" id="ProtNLM"/>
    </source>
</evidence>
<evidence type="ECO:0000256" key="2">
    <source>
        <dbReference type="ARBA" id="ARBA00023157"/>
    </source>
</evidence>
<dbReference type="Gene3D" id="2.60.120.290">
    <property type="entry name" value="Spermadhesin, CUB domain"/>
    <property type="match status" value="2"/>
</dbReference>
<dbReference type="InterPro" id="IPR035976">
    <property type="entry name" value="Sushi/SCR/CCP_sf"/>
</dbReference>
<feature type="signal peptide" evidence="4">
    <location>
        <begin position="1"/>
        <end position="46"/>
    </location>
</feature>
<evidence type="ECO:0000256" key="4">
    <source>
        <dbReference type="SAM" id="SignalP"/>
    </source>
</evidence>
<evidence type="ECO:0000259" key="5">
    <source>
        <dbReference type="PROSITE" id="PS01180"/>
    </source>
</evidence>
<dbReference type="Gene3D" id="2.10.70.10">
    <property type="entry name" value="Complement Module, domain 1"/>
    <property type="match status" value="1"/>
</dbReference>
<evidence type="ECO:0000259" key="6">
    <source>
        <dbReference type="PROSITE" id="PS50923"/>
    </source>
</evidence>
<feature type="chain" id="PRO_5043654063" description="CUB and Sushi multiple domains 1" evidence="4">
    <location>
        <begin position="47"/>
        <end position="432"/>
    </location>
</feature>
<dbReference type="SMART" id="SM00032">
    <property type="entry name" value="CCP"/>
    <property type="match status" value="1"/>
</dbReference>
<keyword evidence="8" id="KW-1185">Reference proteome</keyword>
<gene>
    <name evidence="7" type="ORF">WMY93_013878</name>
</gene>
<dbReference type="PANTHER" id="PTHR24251">
    <property type="entry name" value="OVOCHYMASE-RELATED"/>
    <property type="match status" value="1"/>
</dbReference>
<keyword evidence="4" id="KW-0732">Signal</keyword>
<dbReference type="Proteomes" id="UP001460270">
    <property type="component" value="Unassembled WGS sequence"/>
</dbReference>
<feature type="domain" description="CUB" evidence="5">
    <location>
        <begin position="225"/>
        <end position="329"/>
    </location>
</feature>
<dbReference type="PROSITE" id="PS01180">
    <property type="entry name" value="CUB"/>
    <property type="match status" value="2"/>
</dbReference>
<comment type="caution">
    <text evidence="7">The sequence shown here is derived from an EMBL/GenBank/DDBJ whole genome shotgun (WGS) entry which is preliminary data.</text>
</comment>